<dbReference type="Pfam" id="PF08241">
    <property type="entry name" value="Methyltransf_11"/>
    <property type="match status" value="1"/>
</dbReference>
<keyword evidence="3" id="KW-1185">Reference proteome</keyword>
<evidence type="ECO:0000313" key="3">
    <source>
        <dbReference type="Proteomes" id="UP000791440"/>
    </source>
</evidence>
<accession>A0A921ZP81</accession>
<feature type="domain" description="Methyltransferase type 11" evidence="1">
    <location>
        <begin position="4"/>
        <end position="38"/>
    </location>
</feature>
<gene>
    <name evidence="2" type="ORF">O3G_MSEX012298</name>
</gene>
<name>A0A921ZP81_MANSE</name>
<reference evidence="2" key="2">
    <citation type="submission" date="2020-12" db="EMBL/GenBank/DDBJ databases">
        <authorList>
            <person name="Kanost M."/>
        </authorList>
    </citation>
    <scope>NUCLEOTIDE SEQUENCE</scope>
</reference>
<comment type="caution">
    <text evidence="2">The sequence shown here is derived from an EMBL/GenBank/DDBJ whole genome shotgun (WGS) entry which is preliminary data.</text>
</comment>
<sequence>MIGKFDHVFAMYVFHWIQDHETAFTNIYKILPKNGEFFAIFLGHCDIYSIFQILAKKKKWSEYMKNIDQFLSLYHDYEDPDIAIERMLKKIGFGSVDVKCKQRYCTHESIAVFKDLLTGINCFDIPKESWPEFMDDYVETQRFMNLIDAKGLVRTNYNLFVIHCIK</sequence>
<evidence type="ECO:0000313" key="2">
    <source>
        <dbReference type="EMBL" id="KAG6460913.1"/>
    </source>
</evidence>
<proteinExistence type="predicted"/>
<dbReference type="Proteomes" id="UP000791440">
    <property type="component" value="Unassembled WGS sequence"/>
</dbReference>
<protein>
    <recommendedName>
        <fullName evidence="1">Methyltransferase type 11 domain-containing protein</fullName>
    </recommendedName>
</protein>
<dbReference type="GO" id="GO:0008757">
    <property type="term" value="F:S-adenosylmethionine-dependent methyltransferase activity"/>
    <property type="evidence" value="ECO:0007669"/>
    <property type="project" value="InterPro"/>
</dbReference>
<dbReference type="EMBL" id="JH668705">
    <property type="protein sequence ID" value="KAG6460913.1"/>
    <property type="molecule type" value="Genomic_DNA"/>
</dbReference>
<dbReference type="InterPro" id="IPR013216">
    <property type="entry name" value="Methyltransf_11"/>
</dbReference>
<reference evidence="2" key="1">
    <citation type="journal article" date="2016" name="Insect Biochem. Mol. Biol.">
        <title>Multifaceted biological insights from a draft genome sequence of the tobacco hornworm moth, Manduca sexta.</title>
        <authorList>
            <person name="Kanost M.R."/>
            <person name="Arrese E.L."/>
            <person name="Cao X."/>
            <person name="Chen Y.R."/>
            <person name="Chellapilla S."/>
            <person name="Goldsmith M.R."/>
            <person name="Grosse-Wilde E."/>
            <person name="Heckel D.G."/>
            <person name="Herndon N."/>
            <person name="Jiang H."/>
            <person name="Papanicolaou A."/>
            <person name="Qu J."/>
            <person name="Soulages J.L."/>
            <person name="Vogel H."/>
            <person name="Walters J."/>
            <person name="Waterhouse R.M."/>
            <person name="Ahn S.J."/>
            <person name="Almeida F.C."/>
            <person name="An C."/>
            <person name="Aqrawi P."/>
            <person name="Bretschneider A."/>
            <person name="Bryant W.B."/>
            <person name="Bucks S."/>
            <person name="Chao H."/>
            <person name="Chevignon G."/>
            <person name="Christen J.M."/>
            <person name="Clarke D.F."/>
            <person name="Dittmer N.T."/>
            <person name="Ferguson L.C.F."/>
            <person name="Garavelou S."/>
            <person name="Gordon K.H.J."/>
            <person name="Gunaratna R.T."/>
            <person name="Han Y."/>
            <person name="Hauser F."/>
            <person name="He Y."/>
            <person name="Heidel-Fischer H."/>
            <person name="Hirsh A."/>
            <person name="Hu Y."/>
            <person name="Jiang H."/>
            <person name="Kalra D."/>
            <person name="Klinner C."/>
            <person name="Konig C."/>
            <person name="Kovar C."/>
            <person name="Kroll A.R."/>
            <person name="Kuwar S.S."/>
            <person name="Lee S.L."/>
            <person name="Lehman R."/>
            <person name="Li K."/>
            <person name="Li Z."/>
            <person name="Liang H."/>
            <person name="Lovelace S."/>
            <person name="Lu Z."/>
            <person name="Mansfield J.H."/>
            <person name="McCulloch K.J."/>
            <person name="Mathew T."/>
            <person name="Morton B."/>
            <person name="Muzny D.M."/>
            <person name="Neunemann D."/>
            <person name="Ongeri F."/>
            <person name="Pauchet Y."/>
            <person name="Pu L.L."/>
            <person name="Pyrousis I."/>
            <person name="Rao X.J."/>
            <person name="Redding A."/>
            <person name="Roesel C."/>
            <person name="Sanchez-Gracia A."/>
            <person name="Schaack S."/>
            <person name="Shukla A."/>
            <person name="Tetreau G."/>
            <person name="Wang Y."/>
            <person name="Xiong G.H."/>
            <person name="Traut W."/>
            <person name="Walsh T.K."/>
            <person name="Worley K.C."/>
            <person name="Wu D."/>
            <person name="Wu W."/>
            <person name="Wu Y.Q."/>
            <person name="Zhang X."/>
            <person name="Zou Z."/>
            <person name="Zucker H."/>
            <person name="Briscoe A.D."/>
            <person name="Burmester T."/>
            <person name="Clem R.J."/>
            <person name="Feyereisen R."/>
            <person name="Grimmelikhuijzen C.J.P."/>
            <person name="Hamodrakas S.J."/>
            <person name="Hansson B.S."/>
            <person name="Huguet E."/>
            <person name="Jermiin L.S."/>
            <person name="Lan Q."/>
            <person name="Lehman H.K."/>
            <person name="Lorenzen M."/>
            <person name="Merzendorfer H."/>
            <person name="Michalopoulos I."/>
            <person name="Morton D.B."/>
            <person name="Muthukrishnan S."/>
            <person name="Oakeshott J.G."/>
            <person name="Palmer W."/>
            <person name="Park Y."/>
            <person name="Passarelli A.L."/>
            <person name="Rozas J."/>
            <person name="Schwartz L.M."/>
            <person name="Smith W."/>
            <person name="Southgate A."/>
            <person name="Vilcinskas A."/>
            <person name="Vogt R."/>
            <person name="Wang P."/>
            <person name="Werren J."/>
            <person name="Yu X.Q."/>
            <person name="Zhou J.J."/>
            <person name="Brown S.J."/>
            <person name="Scherer S.E."/>
            <person name="Richards S."/>
            <person name="Blissard G.W."/>
        </authorList>
    </citation>
    <scope>NUCLEOTIDE SEQUENCE</scope>
</reference>
<evidence type="ECO:0000259" key="1">
    <source>
        <dbReference type="Pfam" id="PF08241"/>
    </source>
</evidence>
<organism evidence="2 3">
    <name type="scientific">Manduca sexta</name>
    <name type="common">Tobacco hawkmoth</name>
    <name type="synonym">Tobacco hornworm</name>
    <dbReference type="NCBI Taxonomy" id="7130"/>
    <lineage>
        <taxon>Eukaryota</taxon>
        <taxon>Metazoa</taxon>
        <taxon>Ecdysozoa</taxon>
        <taxon>Arthropoda</taxon>
        <taxon>Hexapoda</taxon>
        <taxon>Insecta</taxon>
        <taxon>Pterygota</taxon>
        <taxon>Neoptera</taxon>
        <taxon>Endopterygota</taxon>
        <taxon>Lepidoptera</taxon>
        <taxon>Glossata</taxon>
        <taxon>Ditrysia</taxon>
        <taxon>Bombycoidea</taxon>
        <taxon>Sphingidae</taxon>
        <taxon>Sphinginae</taxon>
        <taxon>Sphingini</taxon>
        <taxon>Manduca</taxon>
    </lineage>
</organism>
<dbReference type="AlphaFoldDB" id="A0A921ZP81"/>